<gene>
    <name evidence="3" type="ORF">DFP95_101368</name>
</gene>
<protein>
    <submittedName>
        <fullName evidence="3">VanZ family protein</fullName>
    </submittedName>
</protein>
<dbReference type="AlphaFoldDB" id="A0A3D9IVW8"/>
<reference evidence="3 4" key="1">
    <citation type="submission" date="2018-07" db="EMBL/GenBank/DDBJ databases">
        <title>Genomic Encyclopedia of Type Strains, Phase III (KMG-III): the genomes of soil and plant-associated and newly described type strains.</title>
        <authorList>
            <person name="Whitman W."/>
        </authorList>
    </citation>
    <scope>NUCLEOTIDE SEQUENCE [LARGE SCALE GENOMIC DNA]</scope>
    <source>
        <strain evidence="3 4">CECT 8236</strain>
    </source>
</reference>
<dbReference type="PANTHER" id="PTHR28008:SF1">
    <property type="entry name" value="DOMAIN PROTEIN, PUTATIVE (AFU_ORTHOLOGUE AFUA_3G10980)-RELATED"/>
    <property type="match status" value="1"/>
</dbReference>
<name>A0A3D9IVW8_9BACL</name>
<keyword evidence="1" id="KW-0812">Transmembrane</keyword>
<feature type="transmembrane region" description="Helical" evidence="1">
    <location>
        <begin position="48"/>
        <end position="63"/>
    </location>
</feature>
<feature type="domain" description="VanZ-like" evidence="2">
    <location>
        <begin position="44"/>
        <end position="121"/>
    </location>
</feature>
<keyword evidence="4" id="KW-1185">Reference proteome</keyword>
<proteinExistence type="predicted"/>
<comment type="caution">
    <text evidence="3">The sequence shown here is derived from an EMBL/GenBank/DDBJ whole genome shotgun (WGS) entry which is preliminary data.</text>
</comment>
<dbReference type="EMBL" id="QRDY01000001">
    <property type="protein sequence ID" value="RED65872.1"/>
    <property type="molecule type" value="Genomic_DNA"/>
</dbReference>
<accession>A0A3D9IVW8</accession>
<keyword evidence="1" id="KW-1133">Transmembrane helix</keyword>
<dbReference type="Proteomes" id="UP000256869">
    <property type="component" value="Unassembled WGS sequence"/>
</dbReference>
<keyword evidence="1" id="KW-0472">Membrane</keyword>
<evidence type="ECO:0000313" key="3">
    <source>
        <dbReference type="EMBL" id="RED65872.1"/>
    </source>
</evidence>
<feature type="transmembrane region" description="Helical" evidence="1">
    <location>
        <begin position="106"/>
        <end position="123"/>
    </location>
</feature>
<evidence type="ECO:0000313" key="4">
    <source>
        <dbReference type="Proteomes" id="UP000256869"/>
    </source>
</evidence>
<sequence>MAKRWRYIPVIVCMLAIFGFSSRSGDQLDTILPWVQKWMPWLTDFNPMHYVAYFALGLTVAFAQGRKAATWQGFLLNVLICVLYGLTDEWHQSYVPMRSPDPLDLLHDAIGAAAAGLLVLLLFRLRNRRSSRNYTIG</sequence>
<dbReference type="Pfam" id="PF04892">
    <property type="entry name" value="VanZ"/>
    <property type="match status" value="1"/>
</dbReference>
<organism evidence="3 4">
    <name type="scientific">Cohnella lupini</name>
    <dbReference type="NCBI Taxonomy" id="1294267"/>
    <lineage>
        <taxon>Bacteria</taxon>
        <taxon>Bacillati</taxon>
        <taxon>Bacillota</taxon>
        <taxon>Bacilli</taxon>
        <taxon>Bacillales</taxon>
        <taxon>Paenibacillaceae</taxon>
        <taxon>Cohnella</taxon>
    </lineage>
</organism>
<dbReference type="InterPro" id="IPR006976">
    <property type="entry name" value="VanZ-like"/>
</dbReference>
<dbReference type="RefSeq" id="WP_245987292.1">
    <property type="nucleotide sequence ID" value="NZ_QRDY01000001.1"/>
</dbReference>
<feature type="transmembrane region" description="Helical" evidence="1">
    <location>
        <begin position="68"/>
        <end position="86"/>
    </location>
</feature>
<evidence type="ECO:0000259" key="2">
    <source>
        <dbReference type="Pfam" id="PF04892"/>
    </source>
</evidence>
<dbReference type="NCBIfam" id="NF037970">
    <property type="entry name" value="vanZ_1"/>
    <property type="match status" value="1"/>
</dbReference>
<evidence type="ECO:0000256" key="1">
    <source>
        <dbReference type="SAM" id="Phobius"/>
    </source>
</evidence>
<dbReference type="PANTHER" id="PTHR28008">
    <property type="entry name" value="DOMAIN PROTEIN, PUTATIVE (AFU_ORTHOLOGUE AFUA_3G10980)-RELATED"/>
    <property type="match status" value="1"/>
</dbReference>